<accession>C1FIG4</accession>
<dbReference type="PANTHER" id="PTHR42786">
    <property type="entry name" value="TRNA/RRNA METHYLTRANSFERASE"/>
    <property type="match status" value="1"/>
</dbReference>
<gene>
    <name evidence="7" type="ORF">MICPUN_61866</name>
</gene>
<evidence type="ECO:0000259" key="6">
    <source>
        <dbReference type="Pfam" id="PF00588"/>
    </source>
</evidence>
<dbReference type="KEGG" id="mis:MICPUN_61866"/>
<dbReference type="InterPro" id="IPR029028">
    <property type="entry name" value="Alpha/beta_knot_MTases"/>
</dbReference>
<dbReference type="STRING" id="296587.C1FIG4"/>
<dbReference type="InterPro" id="IPR004384">
    <property type="entry name" value="RNA_MeTrfase_TrmJ/LasT"/>
</dbReference>
<dbReference type="CDD" id="cd18093">
    <property type="entry name" value="SpoU-like_TrmJ"/>
    <property type="match status" value="1"/>
</dbReference>
<dbReference type="Pfam" id="PF00588">
    <property type="entry name" value="SpoU_methylase"/>
    <property type="match status" value="1"/>
</dbReference>
<dbReference type="EMBL" id="CP001576">
    <property type="protein sequence ID" value="ACO69989.1"/>
    <property type="molecule type" value="Genomic_DNA"/>
</dbReference>
<sequence length="506" mass="51906">MSLCARGLVGSALRALPRRPVRSSRDATPLGTSGGRRRARAFRGVVSAASPGDAAPASTRAVAPPWKDEVLESHSLLGNVCFVLCGPQGPQNVGSVARVMQNFGIYDLRITDPGPFVLAGGGTRDEDATPADGASSSGGINSGAALGPDGLGSDLPEALRPTRIDSGGNPADDPASPAPPLCDEAYRFACAADWLLADAKRCDTALEAISDCTFVMATTARPRGNVPLVTARVAAEMLAKEAKRGKVAVLFGNERTGLTNEELAQAHACVAIPTAGQGTLCRRSLKYTGGTGPTSLNLSQAVGVLAYEMFMAADAANGVGTRGDGDGDGDGDGECAPKGVNAGRIDLPASQLMTVGEKNTLLNELLAARRSLDVLPNEEADDDASSYSTAADDDDDLDVREERGIERVLNSSPLARRDAAALFQLARRVRAAAKEGDAAGAGGAGGSSSGLLDAAVLRAVAEVEGTPTVRKARAKIRERLGVSLTNREIARAIRRAAAGATPASSE</sequence>
<dbReference type="InterPro" id="IPR001537">
    <property type="entry name" value="SpoU_MeTrfase"/>
</dbReference>
<dbReference type="OrthoDB" id="241340at2759"/>
<evidence type="ECO:0000256" key="1">
    <source>
        <dbReference type="ARBA" id="ARBA00007228"/>
    </source>
</evidence>
<evidence type="ECO:0000256" key="5">
    <source>
        <dbReference type="SAM" id="MobiDB-lite"/>
    </source>
</evidence>
<feature type="domain" description="tRNA/rRNA methyltransferase SpoU type" evidence="6">
    <location>
        <begin position="184"/>
        <end position="307"/>
    </location>
</feature>
<dbReference type="GO" id="GO:0003723">
    <property type="term" value="F:RNA binding"/>
    <property type="evidence" value="ECO:0007669"/>
    <property type="project" value="InterPro"/>
</dbReference>
<reference evidence="7 8" key="1">
    <citation type="journal article" date="2009" name="Science">
        <title>Green evolution and dynamic adaptations revealed by genomes of the marine picoeukaryotes Micromonas.</title>
        <authorList>
            <person name="Worden A.Z."/>
            <person name="Lee J.H."/>
            <person name="Mock T."/>
            <person name="Rouze P."/>
            <person name="Simmons M.P."/>
            <person name="Aerts A.L."/>
            <person name="Allen A.E."/>
            <person name="Cuvelier M.L."/>
            <person name="Derelle E."/>
            <person name="Everett M.V."/>
            <person name="Foulon E."/>
            <person name="Grimwood J."/>
            <person name="Gundlach H."/>
            <person name="Henrissat B."/>
            <person name="Napoli C."/>
            <person name="McDonald S.M."/>
            <person name="Parker M.S."/>
            <person name="Rombauts S."/>
            <person name="Salamov A."/>
            <person name="Von Dassow P."/>
            <person name="Badger J.H."/>
            <person name="Coutinho P.M."/>
            <person name="Demir E."/>
            <person name="Dubchak I."/>
            <person name="Gentemann C."/>
            <person name="Eikrem W."/>
            <person name="Gready J.E."/>
            <person name="John U."/>
            <person name="Lanier W."/>
            <person name="Lindquist E.A."/>
            <person name="Lucas S."/>
            <person name="Mayer K.F."/>
            <person name="Moreau H."/>
            <person name="Not F."/>
            <person name="Otillar R."/>
            <person name="Panaud O."/>
            <person name="Pangilinan J."/>
            <person name="Paulsen I."/>
            <person name="Piegu B."/>
            <person name="Poliakov A."/>
            <person name="Robbens S."/>
            <person name="Schmutz J."/>
            <person name="Toulza E."/>
            <person name="Wyss T."/>
            <person name="Zelensky A."/>
            <person name="Zhou K."/>
            <person name="Armbrust E.V."/>
            <person name="Bhattacharya D."/>
            <person name="Goodenough U.W."/>
            <person name="Van de Peer Y."/>
            <person name="Grigoriev I.V."/>
        </authorList>
    </citation>
    <scope>NUCLEOTIDE SEQUENCE [LARGE SCALE GENOMIC DNA]</scope>
    <source>
        <strain evidence="8">RCC299 / NOUM17</strain>
    </source>
</reference>
<feature type="compositionally biased region" description="Low complexity" evidence="5">
    <location>
        <begin position="131"/>
        <end position="145"/>
    </location>
</feature>
<dbReference type="GeneID" id="8246739"/>
<dbReference type="RefSeq" id="XP_002508731.1">
    <property type="nucleotide sequence ID" value="XM_002508685.1"/>
</dbReference>
<organism evidence="7 8">
    <name type="scientific">Micromonas commoda (strain RCC299 / NOUM17 / CCMP2709)</name>
    <name type="common">Picoplanktonic green alga</name>
    <dbReference type="NCBI Taxonomy" id="296587"/>
    <lineage>
        <taxon>Eukaryota</taxon>
        <taxon>Viridiplantae</taxon>
        <taxon>Chlorophyta</taxon>
        <taxon>Mamiellophyceae</taxon>
        <taxon>Mamiellales</taxon>
        <taxon>Mamiellaceae</taxon>
        <taxon>Micromonas</taxon>
    </lineage>
</organism>
<evidence type="ECO:0000313" key="8">
    <source>
        <dbReference type="Proteomes" id="UP000002009"/>
    </source>
</evidence>
<dbReference type="PANTHER" id="PTHR42786:SF2">
    <property type="entry name" value="TRNA (CYTIDINE_URIDINE-2'-O-)-METHYLTRANSFERASE TRMJ"/>
    <property type="match status" value="1"/>
</dbReference>
<comment type="similarity">
    <text evidence="1">Belongs to the class IV-like SAM-binding methyltransferase superfamily. RNA methyltransferase TrmH family.</text>
</comment>
<keyword evidence="2" id="KW-0489">Methyltransferase</keyword>
<dbReference type="SUPFAM" id="SSF75217">
    <property type="entry name" value="alpha/beta knot"/>
    <property type="match status" value="2"/>
</dbReference>
<dbReference type="GO" id="GO:0002128">
    <property type="term" value="P:tRNA nucleoside ribose methylation"/>
    <property type="evidence" value="ECO:0007669"/>
    <property type="project" value="TreeGrafter"/>
</dbReference>
<dbReference type="Gene3D" id="3.40.1280.10">
    <property type="match status" value="2"/>
</dbReference>
<protein>
    <recommendedName>
        <fullName evidence="6">tRNA/rRNA methyltransferase SpoU type domain-containing protein</fullName>
    </recommendedName>
</protein>
<dbReference type="Proteomes" id="UP000002009">
    <property type="component" value="Chromosome 10"/>
</dbReference>
<dbReference type="AlphaFoldDB" id="C1FIG4"/>
<name>C1FIG4_MICCC</name>
<proteinExistence type="inferred from homology"/>
<dbReference type="GO" id="GO:0005829">
    <property type="term" value="C:cytosol"/>
    <property type="evidence" value="ECO:0007669"/>
    <property type="project" value="TreeGrafter"/>
</dbReference>
<evidence type="ECO:0000256" key="3">
    <source>
        <dbReference type="ARBA" id="ARBA00022679"/>
    </source>
</evidence>
<dbReference type="GO" id="GO:0008173">
    <property type="term" value="F:RNA methyltransferase activity"/>
    <property type="evidence" value="ECO:0007669"/>
    <property type="project" value="InterPro"/>
</dbReference>
<feature type="region of interest" description="Disordered" evidence="5">
    <location>
        <begin position="118"/>
        <end position="178"/>
    </location>
</feature>
<dbReference type="eggNOG" id="ENOG502S962">
    <property type="taxonomic scope" value="Eukaryota"/>
</dbReference>
<dbReference type="InParanoid" id="C1FIG4"/>
<dbReference type="OMA" id="NEELAWA"/>
<keyword evidence="3" id="KW-0808">Transferase</keyword>
<keyword evidence="4" id="KW-0949">S-adenosyl-L-methionine</keyword>
<keyword evidence="8" id="KW-1185">Reference proteome</keyword>
<evidence type="ECO:0000256" key="2">
    <source>
        <dbReference type="ARBA" id="ARBA00022603"/>
    </source>
</evidence>
<dbReference type="InterPro" id="IPR029026">
    <property type="entry name" value="tRNA_m1G_MTases_N"/>
</dbReference>
<evidence type="ECO:0000313" key="7">
    <source>
        <dbReference type="EMBL" id="ACO69989.1"/>
    </source>
</evidence>
<evidence type="ECO:0000256" key="4">
    <source>
        <dbReference type="ARBA" id="ARBA00022691"/>
    </source>
</evidence>